<evidence type="ECO:0000259" key="1">
    <source>
        <dbReference type="PROSITE" id="PS50943"/>
    </source>
</evidence>
<protein>
    <recommendedName>
        <fullName evidence="1">HTH cro/C1-type domain-containing protein</fullName>
    </recommendedName>
</protein>
<keyword evidence="3" id="KW-1185">Reference proteome</keyword>
<dbReference type="Gene3D" id="1.10.260.40">
    <property type="entry name" value="lambda repressor-like DNA-binding domains"/>
    <property type="match status" value="1"/>
</dbReference>
<dbReference type="CDD" id="cd00093">
    <property type="entry name" value="HTH_XRE"/>
    <property type="match status" value="1"/>
</dbReference>
<comment type="caution">
    <text evidence="2">The sequence shown here is derived from an EMBL/GenBank/DDBJ whole genome shotgun (WGS) entry which is preliminary data.</text>
</comment>
<dbReference type="AlphaFoldDB" id="A0A917PTR0"/>
<dbReference type="RefSeq" id="WP_188744530.1">
    <property type="nucleotide sequence ID" value="NZ_BAABFW010000020.1"/>
</dbReference>
<evidence type="ECO:0000313" key="3">
    <source>
        <dbReference type="Proteomes" id="UP000636956"/>
    </source>
</evidence>
<dbReference type="Proteomes" id="UP000636956">
    <property type="component" value="Unassembled WGS sequence"/>
</dbReference>
<dbReference type="EMBL" id="BMMD01000027">
    <property type="protein sequence ID" value="GGJ92173.1"/>
    <property type="molecule type" value="Genomic_DNA"/>
</dbReference>
<sequence>MRFRNLTVTPDDPVDAWGVEGILAAIDRGGASDWAKVARAVEAAPYGPVAADLDEALEVAESAGAAALLRSVLEVARATPEERTVRRLRSLARATDLSQRELAERLGTSRSRLNSYLNGAVTPSAAVVTRLEDIVRKRRAEII</sequence>
<accession>A0A917PTR0</accession>
<dbReference type="InterPro" id="IPR010982">
    <property type="entry name" value="Lambda_DNA-bd_dom_sf"/>
</dbReference>
<gene>
    <name evidence="2" type="ORF">GCM10011372_33320</name>
</gene>
<organism evidence="2 3">
    <name type="scientific">Agromyces bauzanensis</name>
    <dbReference type="NCBI Taxonomy" id="1308924"/>
    <lineage>
        <taxon>Bacteria</taxon>
        <taxon>Bacillati</taxon>
        <taxon>Actinomycetota</taxon>
        <taxon>Actinomycetes</taxon>
        <taxon>Micrococcales</taxon>
        <taxon>Microbacteriaceae</taxon>
        <taxon>Agromyces</taxon>
    </lineage>
</organism>
<name>A0A917PTR0_9MICO</name>
<dbReference type="InterPro" id="IPR001387">
    <property type="entry name" value="Cro/C1-type_HTH"/>
</dbReference>
<feature type="domain" description="HTH cro/C1-type" evidence="1">
    <location>
        <begin position="88"/>
        <end position="142"/>
    </location>
</feature>
<dbReference type="Pfam" id="PF13560">
    <property type="entry name" value="HTH_31"/>
    <property type="match status" value="1"/>
</dbReference>
<dbReference type="SUPFAM" id="SSF47413">
    <property type="entry name" value="lambda repressor-like DNA-binding domains"/>
    <property type="match status" value="1"/>
</dbReference>
<reference evidence="2" key="2">
    <citation type="submission" date="2020-09" db="EMBL/GenBank/DDBJ databases">
        <authorList>
            <person name="Sun Q."/>
            <person name="Zhou Y."/>
        </authorList>
    </citation>
    <scope>NUCLEOTIDE SEQUENCE</scope>
    <source>
        <strain evidence="2">CGMCC 1.8984</strain>
    </source>
</reference>
<evidence type="ECO:0000313" key="2">
    <source>
        <dbReference type="EMBL" id="GGJ92173.1"/>
    </source>
</evidence>
<proteinExistence type="predicted"/>
<dbReference type="PROSITE" id="PS50943">
    <property type="entry name" value="HTH_CROC1"/>
    <property type="match status" value="1"/>
</dbReference>
<reference evidence="2" key="1">
    <citation type="journal article" date="2014" name="Int. J. Syst. Evol. Microbiol.">
        <title>Complete genome sequence of Corynebacterium casei LMG S-19264T (=DSM 44701T), isolated from a smear-ripened cheese.</title>
        <authorList>
            <consortium name="US DOE Joint Genome Institute (JGI-PGF)"/>
            <person name="Walter F."/>
            <person name="Albersmeier A."/>
            <person name="Kalinowski J."/>
            <person name="Ruckert C."/>
        </authorList>
    </citation>
    <scope>NUCLEOTIDE SEQUENCE</scope>
    <source>
        <strain evidence="2">CGMCC 1.8984</strain>
    </source>
</reference>
<dbReference type="GO" id="GO:0003677">
    <property type="term" value="F:DNA binding"/>
    <property type="evidence" value="ECO:0007669"/>
    <property type="project" value="InterPro"/>
</dbReference>
<dbReference type="SMART" id="SM00530">
    <property type="entry name" value="HTH_XRE"/>
    <property type="match status" value="1"/>
</dbReference>